<organism evidence="4 5">
    <name type="scientific">Streptomyces polygonati</name>
    <dbReference type="NCBI Taxonomy" id="1617087"/>
    <lineage>
        <taxon>Bacteria</taxon>
        <taxon>Bacillati</taxon>
        <taxon>Actinomycetota</taxon>
        <taxon>Actinomycetes</taxon>
        <taxon>Kitasatosporales</taxon>
        <taxon>Streptomycetaceae</taxon>
        <taxon>Streptomyces</taxon>
    </lineage>
</organism>
<protein>
    <submittedName>
        <fullName evidence="4">RICIN domain-containing protein</fullName>
    </submittedName>
</protein>
<dbReference type="Gene3D" id="2.80.10.50">
    <property type="match status" value="3"/>
</dbReference>
<feature type="chain" id="PRO_5046673745" evidence="2">
    <location>
        <begin position="35"/>
        <end position="759"/>
    </location>
</feature>
<feature type="compositionally biased region" description="Pro residues" evidence="1">
    <location>
        <begin position="196"/>
        <end position="206"/>
    </location>
</feature>
<gene>
    <name evidence="4" type="ORF">ACFO3J_10855</name>
</gene>
<dbReference type="InterPro" id="IPR035992">
    <property type="entry name" value="Ricin_B-like_lectins"/>
</dbReference>
<keyword evidence="5" id="KW-1185">Reference proteome</keyword>
<accession>A0ABV8HJ37</accession>
<dbReference type="Pfam" id="PF00652">
    <property type="entry name" value="Ricin_B_lectin"/>
    <property type="match status" value="1"/>
</dbReference>
<proteinExistence type="predicted"/>
<comment type="caution">
    <text evidence="4">The sequence shown here is derived from an EMBL/GenBank/DDBJ whole genome shotgun (WGS) entry which is preliminary data.</text>
</comment>
<dbReference type="InterPro" id="IPR000772">
    <property type="entry name" value="Ricin_B_lectin"/>
</dbReference>
<feature type="region of interest" description="Disordered" evidence="1">
    <location>
        <begin position="187"/>
        <end position="208"/>
    </location>
</feature>
<sequence>MTPVPAVSGTLIRPPRHRRRAAAIVAAVALPVSACIALVSASGAGAATIPTAPATVTNVGSGKCVDARAAATANATAVQQYTCNGSAAQSWQFTATDSGYYRVGVSTAPSQVWDETGVSTADGALTQLWLYGGGSNQQWQPVAESSGAFHFVNRNSGKCLDVPGASTADSVQLEQYTCNGTAAQSFTISGSTGGTTPPPTSPPPGTTPDFGPNVTVFDPSMSAASIQSKVTSVYNAQVGNEFGTQRNALLFRPGTYNVDIPVGYNTQVSGLGLSPDDVSITGGGVHVAGHTSDGNATQNFWRDVENMSVTPSSGSTMWAVSQADPFRRMDVHGGMLLYDNTHGSSGNWSSGGYIGDSRVSGTISSGTQQQFITKNTAMNGGWNGQNWNMVFVGDTNAPATSFPSPPYTTVAQSPVSKEKPFIYVDSAGNWQVFVPALRTNAQGPDWTNGTPAGASLPIGQFYIVKPGDTATTINAALAAGKNLIVTPGVYHLSTALNITRPDTVVLGLGLATLVPDNGVTAITTADVDGIDIAGLLISANTTNSAVLMQVGPTGATASHATDPTVLQDVFFRVGGDIAGKATTTLVVNSANVIGDDLWLWRGDHSNGVGWNTNPAAQGLVVNGANVTMYGLAVEHYEKYQTTWNGNGGRTYFYQSETPYDVPDQGSWTTSGGDLGYASYKVANTVTSHEAWGVGVYAYLRDNPSLVLGHAIEVPTAAGVKFHSMVTTVLGGAGTINHIIDNSGGQVTASHNVADLVSYP</sequence>
<dbReference type="SMART" id="SM00458">
    <property type="entry name" value="RICIN"/>
    <property type="match status" value="1"/>
</dbReference>
<keyword evidence="2" id="KW-0732">Signal</keyword>
<dbReference type="SUPFAM" id="SSF50370">
    <property type="entry name" value="Ricin B-like lectins"/>
    <property type="match status" value="1"/>
</dbReference>
<dbReference type="PROSITE" id="PS50231">
    <property type="entry name" value="RICIN_B_LECTIN"/>
    <property type="match status" value="1"/>
</dbReference>
<name>A0ABV8HJ37_9ACTN</name>
<evidence type="ECO:0000259" key="3">
    <source>
        <dbReference type="SMART" id="SM00458"/>
    </source>
</evidence>
<evidence type="ECO:0000313" key="4">
    <source>
        <dbReference type="EMBL" id="MFC4031980.1"/>
    </source>
</evidence>
<feature type="domain" description="Ricin B lectin" evidence="3">
    <location>
        <begin position="53"/>
        <end position="189"/>
    </location>
</feature>
<dbReference type="Proteomes" id="UP001595765">
    <property type="component" value="Unassembled WGS sequence"/>
</dbReference>
<dbReference type="CDD" id="cd00161">
    <property type="entry name" value="beta-trefoil_Ricin-like"/>
    <property type="match status" value="1"/>
</dbReference>
<evidence type="ECO:0000256" key="2">
    <source>
        <dbReference type="SAM" id="SignalP"/>
    </source>
</evidence>
<dbReference type="RefSeq" id="WP_386428539.1">
    <property type="nucleotide sequence ID" value="NZ_JBHSBB010000009.1"/>
</dbReference>
<dbReference type="EMBL" id="JBHSBB010000009">
    <property type="protein sequence ID" value="MFC4031980.1"/>
    <property type="molecule type" value="Genomic_DNA"/>
</dbReference>
<feature type="signal peptide" evidence="2">
    <location>
        <begin position="1"/>
        <end position="34"/>
    </location>
</feature>
<dbReference type="InterPro" id="IPR059186">
    <property type="entry name" value="SACTE_4363"/>
</dbReference>
<evidence type="ECO:0000313" key="5">
    <source>
        <dbReference type="Proteomes" id="UP001595765"/>
    </source>
</evidence>
<reference evidence="5" key="1">
    <citation type="journal article" date="2019" name="Int. J. Syst. Evol. Microbiol.">
        <title>The Global Catalogue of Microorganisms (GCM) 10K type strain sequencing project: providing services to taxonomists for standard genome sequencing and annotation.</title>
        <authorList>
            <consortium name="The Broad Institute Genomics Platform"/>
            <consortium name="The Broad Institute Genome Sequencing Center for Infectious Disease"/>
            <person name="Wu L."/>
            <person name="Ma J."/>
        </authorList>
    </citation>
    <scope>NUCLEOTIDE SEQUENCE [LARGE SCALE GENOMIC DNA]</scope>
    <source>
        <strain evidence="5">CGMCC 4.7237</strain>
    </source>
</reference>
<dbReference type="CDD" id="cd23669">
    <property type="entry name" value="GH55_SacteLam55A-like"/>
    <property type="match status" value="1"/>
</dbReference>
<evidence type="ECO:0000256" key="1">
    <source>
        <dbReference type="SAM" id="MobiDB-lite"/>
    </source>
</evidence>